<accession>A0A9W8TGU5</accession>
<dbReference type="Pfam" id="PF24841">
    <property type="entry name" value="DUF7719"/>
    <property type="match status" value="1"/>
</dbReference>
<evidence type="ECO:0000313" key="4">
    <source>
        <dbReference type="EMBL" id="KAJ3552462.1"/>
    </source>
</evidence>
<evidence type="ECO:0000256" key="2">
    <source>
        <dbReference type="SAM" id="Phobius"/>
    </source>
</evidence>
<dbReference type="InterPro" id="IPR056136">
    <property type="entry name" value="DUF7719"/>
</dbReference>
<feature type="region of interest" description="Disordered" evidence="1">
    <location>
        <begin position="1"/>
        <end position="27"/>
    </location>
</feature>
<dbReference type="PANTHER" id="PTHR37846">
    <property type="entry name" value="YALI0B21296P"/>
    <property type="match status" value="1"/>
</dbReference>
<evidence type="ECO:0000256" key="1">
    <source>
        <dbReference type="SAM" id="MobiDB-lite"/>
    </source>
</evidence>
<keyword evidence="2" id="KW-0472">Membrane</keyword>
<feature type="domain" description="DUF7719" evidence="3">
    <location>
        <begin position="179"/>
        <end position="247"/>
    </location>
</feature>
<feature type="transmembrane region" description="Helical" evidence="2">
    <location>
        <begin position="216"/>
        <end position="241"/>
    </location>
</feature>
<name>A0A9W8TGU5_9PEZI</name>
<dbReference type="PANTHER" id="PTHR37846:SF1">
    <property type="entry name" value="DEACETYLASE-LIKE PROTEIN"/>
    <property type="match status" value="1"/>
</dbReference>
<gene>
    <name evidence="4" type="ORF">NPX13_g11105</name>
</gene>
<keyword evidence="5" id="KW-1185">Reference proteome</keyword>
<organism evidence="4 5">
    <name type="scientific">Xylaria arbuscula</name>
    <dbReference type="NCBI Taxonomy" id="114810"/>
    <lineage>
        <taxon>Eukaryota</taxon>
        <taxon>Fungi</taxon>
        <taxon>Dikarya</taxon>
        <taxon>Ascomycota</taxon>
        <taxon>Pezizomycotina</taxon>
        <taxon>Sordariomycetes</taxon>
        <taxon>Xylariomycetidae</taxon>
        <taxon>Xylariales</taxon>
        <taxon>Xylariaceae</taxon>
        <taxon>Xylaria</taxon>
    </lineage>
</organism>
<protein>
    <recommendedName>
        <fullName evidence="3">DUF7719 domain-containing protein</fullName>
    </recommendedName>
</protein>
<dbReference type="VEuPathDB" id="FungiDB:F4678DRAFT_221927"/>
<sequence>MVRTRKDRKAAADIKLAQPDRSAPSDKTLLDLAQERNLFDLADQHPANRNAKKRKSDHDDEAELSPTADRILETFLWTVSLAMLHFTFDVLVQHQYAMEISWHQIVTRALVALVGKNQAHPSPLDSPCYTCLAVAFGHICSKLTIITTVFYAFFYVLHPHSSSPVLLPGLPLRFQEPLRQAIFFVASTLSGCYLIHISNEYGYLYIMKRSPPLGCLWIWSVIELNLPMALLSLAVATGFFFQGGYSMRL</sequence>
<dbReference type="AlphaFoldDB" id="A0A9W8TGU5"/>
<evidence type="ECO:0000313" key="5">
    <source>
        <dbReference type="Proteomes" id="UP001148614"/>
    </source>
</evidence>
<feature type="transmembrane region" description="Helical" evidence="2">
    <location>
        <begin position="178"/>
        <end position="196"/>
    </location>
</feature>
<keyword evidence="2" id="KW-0812">Transmembrane</keyword>
<reference evidence="4" key="1">
    <citation type="submission" date="2022-07" db="EMBL/GenBank/DDBJ databases">
        <title>Genome Sequence of Xylaria arbuscula.</title>
        <authorList>
            <person name="Buettner E."/>
        </authorList>
    </citation>
    <scope>NUCLEOTIDE SEQUENCE</scope>
    <source>
        <strain evidence="4">VT107</strain>
    </source>
</reference>
<dbReference type="EMBL" id="JANPWZ010003478">
    <property type="protein sequence ID" value="KAJ3552462.1"/>
    <property type="molecule type" value="Genomic_DNA"/>
</dbReference>
<comment type="caution">
    <text evidence="4">The sequence shown here is derived from an EMBL/GenBank/DDBJ whole genome shotgun (WGS) entry which is preliminary data.</text>
</comment>
<feature type="region of interest" description="Disordered" evidence="1">
    <location>
        <begin position="40"/>
        <end position="63"/>
    </location>
</feature>
<keyword evidence="2" id="KW-1133">Transmembrane helix</keyword>
<feature type="transmembrane region" description="Helical" evidence="2">
    <location>
        <begin position="132"/>
        <end position="157"/>
    </location>
</feature>
<proteinExistence type="predicted"/>
<dbReference type="Proteomes" id="UP001148614">
    <property type="component" value="Unassembled WGS sequence"/>
</dbReference>
<evidence type="ECO:0000259" key="3">
    <source>
        <dbReference type="Pfam" id="PF24841"/>
    </source>
</evidence>